<accession>A0A8S5PVP5</accession>
<reference evidence="1" key="1">
    <citation type="journal article" date="2021" name="Proc. Natl. Acad. Sci. U.S.A.">
        <title>A Catalog of Tens of Thousands of Viruses from Human Metagenomes Reveals Hidden Associations with Chronic Diseases.</title>
        <authorList>
            <person name="Tisza M.J."/>
            <person name="Buck C.B."/>
        </authorList>
    </citation>
    <scope>NUCLEOTIDE SEQUENCE</scope>
    <source>
        <strain evidence="1">CtwrX9</strain>
    </source>
</reference>
<evidence type="ECO:0000313" key="1">
    <source>
        <dbReference type="EMBL" id="DAE10364.1"/>
    </source>
</evidence>
<sequence>MMIELIVLKHLENKLSVPVSLEKLSAQTESYVVFEKTSSGKSNHLPSATIAFQSYADSLYNAVELNEKVKTAVESLIELDEIRGLTLNSDYNFTDTTTKEYRYQAVYDIRYY</sequence>
<dbReference type="EMBL" id="BK015508">
    <property type="protein sequence ID" value="DAE10364.1"/>
    <property type="molecule type" value="Genomic_DNA"/>
</dbReference>
<protein>
    <submittedName>
        <fullName evidence="1">Tail completion protein</fullName>
    </submittedName>
</protein>
<organism evidence="1">
    <name type="scientific">Siphoviridae sp. ctwrX9</name>
    <dbReference type="NCBI Taxonomy" id="2825735"/>
    <lineage>
        <taxon>Viruses</taxon>
        <taxon>Duplodnaviria</taxon>
        <taxon>Heunggongvirae</taxon>
        <taxon>Uroviricota</taxon>
        <taxon>Caudoviricetes</taxon>
    </lineage>
</organism>
<name>A0A8S5PVP5_9CAUD</name>
<proteinExistence type="predicted"/>